<feature type="region of interest" description="Disordered" evidence="1">
    <location>
        <begin position="136"/>
        <end position="157"/>
    </location>
</feature>
<feature type="region of interest" description="Disordered" evidence="1">
    <location>
        <begin position="212"/>
        <end position="232"/>
    </location>
</feature>
<feature type="region of interest" description="Disordered" evidence="1">
    <location>
        <begin position="372"/>
        <end position="398"/>
    </location>
</feature>
<proteinExistence type="predicted"/>
<reference evidence="2" key="1">
    <citation type="submission" date="2022-05" db="EMBL/GenBank/DDBJ databases">
        <title>The Musa troglodytarum L. genome provides insights into the mechanism of non-climacteric behaviour and enrichment of carotenoids.</title>
        <authorList>
            <person name="Wang J."/>
        </authorList>
    </citation>
    <scope>NUCLEOTIDE SEQUENCE</scope>
    <source>
        <tissue evidence="2">Leaf</tissue>
    </source>
</reference>
<protein>
    <submittedName>
        <fullName evidence="2">Uncharacterized protein</fullName>
    </submittedName>
</protein>
<dbReference type="Proteomes" id="UP001055439">
    <property type="component" value="Chromosome 8"/>
</dbReference>
<dbReference type="EMBL" id="CP097510">
    <property type="protein sequence ID" value="URE39159.1"/>
    <property type="molecule type" value="Genomic_DNA"/>
</dbReference>
<evidence type="ECO:0000256" key="1">
    <source>
        <dbReference type="SAM" id="MobiDB-lite"/>
    </source>
</evidence>
<dbReference type="AlphaFoldDB" id="A0A9E7HZL7"/>
<keyword evidence="3" id="KW-1185">Reference proteome</keyword>
<organism evidence="2 3">
    <name type="scientific">Musa troglodytarum</name>
    <name type="common">fe'i banana</name>
    <dbReference type="NCBI Taxonomy" id="320322"/>
    <lineage>
        <taxon>Eukaryota</taxon>
        <taxon>Viridiplantae</taxon>
        <taxon>Streptophyta</taxon>
        <taxon>Embryophyta</taxon>
        <taxon>Tracheophyta</taxon>
        <taxon>Spermatophyta</taxon>
        <taxon>Magnoliopsida</taxon>
        <taxon>Liliopsida</taxon>
        <taxon>Zingiberales</taxon>
        <taxon>Musaceae</taxon>
        <taxon>Musa</taxon>
    </lineage>
</organism>
<accession>A0A9E7HZL7</accession>
<feature type="compositionally biased region" description="Low complexity" evidence="1">
    <location>
        <begin position="136"/>
        <end position="154"/>
    </location>
</feature>
<gene>
    <name evidence="2" type="ORF">MUK42_16691</name>
</gene>
<sequence length="398" mass="45143">SLSLSQRTFSEKLFPPPPICQRLRLALNAVEHRRSWSTDSRRSEGSVVIRELCGWSRWRWPTMTGIWARWCGAAGRRGRRRRRRRRRRRGVTSFCNLRRRCRSTWNSRNQRRREGKEALLWVGQICSGAVTAFRSWRSSTSPSSPKSSSSSSSRGGVRRALPLPLWWGRINRRRPVRVSGLPHRSPAPNEEETLIQKLDIGSVIPGRISRRRWCATSPPTGSPPMYGRGGSTARNPSKALLILGDTTGVAVRRVALLANRWSAARLTRPCTSSPIPLSTTTRCPLTATPWLAAPATSSLLLPLPRPQPEKTVATHPQAPRRRPPRRVSPQPPPSRPPWRTATTGRSRRRTKTKKCYWWRTWRSWASRTCSSWAARRKQAPPPPLRLRRSRSSSAATAG</sequence>
<name>A0A9E7HZL7_9LILI</name>
<feature type="region of interest" description="Disordered" evidence="1">
    <location>
        <begin position="300"/>
        <end position="351"/>
    </location>
</feature>
<evidence type="ECO:0000313" key="2">
    <source>
        <dbReference type="EMBL" id="URE39159.1"/>
    </source>
</evidence>
<feature type="non-terminal residue" evidence="2">
    <location>
        <position position="1"/>
    </location>
</feature>
<evidence type="ECO:0000313" key="3">
    <source>
        <dbReference type="Proteomes" id="UP001055439"/>
    </source>
</evidence>